<gene>
    <name evidence="3" type="ORF">CTEN210_03242</name>
</gene>
<name>A0AAD3CJI9_9STRA</name>
<reference evidence="3 4" key="1">
    <citation type="journal article" date="2021" name="Sci. Rep.">
        <title>The genome of the diatom Chaetoceros tenuissimus carries an ancient integrated fragment of an extant virus.</title>
        <authorList>
            <person name="Hongo Y."/>
            <person name="Kimura K."/>
            <person name="Takaki Y."/>
            <person name="Yoshida Y."/>
            <person name="Baba S."/>
            <person name="Kobayashi G."/>
            <person name="Nagasaki K."/>
            <person name="Hano T."/>
            <person name="Tomaru Y."/>
        </authorList>
    </citation>
    <scope>NUCLEOTIDE SEQUENCE [LARGE SCALE GENOMIC DNA]</scope>
    <source>
        <strain evidence="3 4">NIES-3715</strain>
    </source>
</reference>
<dbReference type="AlphaFoldDB" id="A0AAD3CJI9"/>
<feature type="region of interest" description="Disordered" evidence="1">
    <location>
        <begin position="64"/>
        <end position="94"/>
    </location>
</feature>
<dbReference type="EMBL" id="BLLK01000022">
    <property type="protein sequence ID" value="GFH46768.1"/>
    <property type="molecule type" value="Genomic_DNA"/>
</dbReference>
<dbReference type="Pfam" id="PF07386">
    <property type="entry name" value="DUF1499"/>
    <property type="match status" value="1"/>
</dbReference>
<dbReference type="InterPro" id="IPR010865">
    <property type="entry name" value="DUF1499"/>
</dbReference>
<feature type="signal peptide" evidence="2">
    <location>
        <begin position="1"/>
        <end position="18"/>
    </location>
</feature>
<dbReference type="PANTHER" id="PTHR34801:SF6">
    <property type="entry name" value="SLL1620 PROTEIN"/>
    <property type="match status" value="1"/>
</dbReference>
<keyword evidence="4" id="KW-1185">Reference proteome</keyword>
<dbReference type="PANTHER" id="PTHR34801">
    <property type="entry name" value="EXPRESSED PROTEIN"/>
    <property type="match status" value="1"/>
</dbReference>
<feature type="compositionally biased region" description="Polar residues" evidence="1">
    <location>
        <begin position="85"/>
        <end position="94"/>
    </location>
</feature>
<comment type="caution">
    <text evidence="3">The sequence shown here is derived from an EMBL/GenBank/DDBJ whole genome shotgun (WGS) entry which is preliminary data.</text>
</comment>
<protein>
    <submittedName>
        <fullName evidence="3">Uncharacterized protein</fullName>
    </submittedName>
</protein>
<proteinExistence type="predicted"/>
<dbReference type="Proteomes" id="UP001054902">
    <property type="component" value="Unassembled WGS sequence"/>
</dbReference>
<evidence type="ECO:0000313" key="3">
    <source>
        <dbReference type="EMBL" id="GFH46768.1"/>
    </source>
</evidence>
<evidence type="ECO:0000313" key="4">
    <source>
        <dbReference type="Proteomes" id="UP001054902"/>
    </source>
</evidence>
<keyword evidence="2" id="KW-0732">Signal</keyword>
<organism evidence="3 4">
    <name type="scientific">Chaetoceros tenuissimus</name>
    <dbReference type="NCBI Taxonomy" id="426638"/>
    <lineage>
        <taxon>Eukaryota</taxon>
        <taxon>Sar</taxon>
        <taxon>Stramenopiles</taxon>
        <taxon>Ochrophyta</taxon>
        <taxon>Bacillariophyta</taxon>
        <taxon>Coscinodiscophyceae</taxon>
        <taxon>Chaetocerotophycidae</taxon>
        <taxon>Chaetocerotales</taxon>
        <taxon>Chaetocerotaceae</taxon>
        <taxon>Chaetoceros</taxon>
    </lineage>
</organism>
<feature type="chain" id="PRO_5042254757" evidence="2">
    <location>
        <begin position="19"/>
        <end position="242"/>
    </location>
</feature>
<evidence type="ECO:0000256" key="1">
    <source>
        <dbReference type="SAM" id="MobiDB-lite"/>
    </source>
</evidence>
<sequence>MKLQFTAILFTCAIGASAFTPQQTQSLSTTSLSAVLGDRKTFLTSAIATSAAFLTFTPPSLAEEDATESASSTPITPARTITGCPKNTSGKSNNCVSTSNAKQLDLYSSPWTFESSAEEAFARLKGLVKSDPVLEIVEVDEEGKYLRAEAKRLNTVDSIEFLVRGDDNVVVFKSEEKGSSGVSDFGANRKRLDDLRMKSGGYFNVIGGYDLGMQGKKTEGAFGQLKAFYGLQSGQGFESVFD</sequence>
<accession>A0AAD3CJI9</accession>
<evidence type="ECO:0000256" key="2">
    <source>
        <dbReference type="SAM" id="SignalP"/>
    </source>
</evidence>